<keyword evidence="3" id="KW-1185">Reference proteome</keyword>
<proteinExistence type="predicted"/>
<sequence>MSKELSSMEEEILDVVATSNDLDNDRAVDLLARSREVSASIALKTSQMRNVDQQLDQLVAKHEDVAAEGARIILLTFWMYSLAPQVRFHVSKLFRAFQKSVSGLEEKDAKEHTKPKILSAFKFTFSDAFTPELRCLYHFILDTCSSAPQIQKSEFSAIFRTRRFCPESDLKSGLKHTDPRVPIGLLVDSDSGYVLRNLHEFITVAGAPETILKRRLAPISLGGSASSFRRFARLDGREDFVRIIVFEEFQHGCMDREQMARGDERALELFCCFPTSDGADLCL</sequence>
<protein>
    <submittedName>
        <fullName evidence="2">Uncharacterized protein</fullName>
    </submittedName>
</protein>
<reference evidence="2 3" key="2">
    <citation type="journal article" date="2015" name="Genome Biol.">
        <title>Comparative genomics of Steinernema reveals deeply conserved gene regulatory networks.</title>
        <authorList>
            <person name="Dillman A.R."/>
            <person name="Macchietto M."/>
            <person name="Porter C.F."/>
            <person name="Rogers A."/>
            <person name="Williams B."/>
            <person name="Antoshechkin I."/>
            <person name="Lee M.M."/>
            <person name="Goodwin Z."/>
            <person name="Lu X."/>
            <person name="Lewis E.E."/>
            <person name="Goodrich-Blair H."/>
            <person name="Stock S.P."/>
            <person name="Adams B.J."/>
            <person name="Sternberg P.W."/>
            <person name="Mortazavi A."/>
        </authorList>
    </citation>
    <scope>NUCLEOTIDE SEQUENCE [LARGE SCALE GENOMIC DNA]</scope>
    <source>
        <strain evidence="2 3">ALL</strain>
    </source>
</reference>
<dbReference type="EMBL" id="AZBU02000008">
    <property type="protein sequence ID" value="TKR67806.1"/>
    <property type="molecule type" value="Genomic_DNA"/>
</dbReference>
<dbReference type="EMBL" id="AZBU02000008">
    <property type="protein sequence ID" value="TKR67819.1"/>
    <property type="molecule type" value="Genomic_DNA"/>
</dbReference>
<organism evidence="2 3">
    <name type="scientific">Steinernema carpocapsae</name>
    <name type="common">Entomopathogenic nematode</name>
    <dbReference type="NCBI Taxonomy" id="34508"/>
    <lineage>
        <taxon>Eukaryota</taxon>
        <taxon>Metazoa</taxon>
        <taxon>Ecdysozoa</taxon>
        <taxon>Nematoda</taxon>
        <taxon>Chromadorea</taxon>
        <taxon>Rhabditida</taxon>
        <taxon>Tylenchina</taxon>
        <taxon>Panagrolaimomorpha</taxon>
        <taxon>Strongyloidoidea</taxon>
        <taxon>Steinernematidae</taxon>
        <taxon>Steinernema</taxon>
    </lineage>
</organism>
<reference evidence="2" key="3">
    <citation type="journal article" date="2019" name="G3 (Bethesda)">
        <title>Hybrid Assembly of the Genome of the Entomopathogenic Nematode Steinernema carpocapsae Identifies the X-Chromosome.</title>
        <authorList>
            <person name="Serra L."/>
            <person name="Macchietto M."/>
            <person name="Macias-Munoz A."/>
            <person name="McGill C.J."/>
            <person name="Rodriguez I.M."/>
            <person name="Rodriguez B."/>
            <person name="Murad R."/>
            <person name="Mortazavi A."/>
        </authorList>
    </citation>
    <scope>NUCLEOTIDE SEQUENCE</scope>
    <source>
        <strain evidence="2">ALL</strain>
    </source>
</reference>
<reference evidence="2" key="1">
    <citation type="submission" date="2013-11" db="EMBL/GenBank/DDBJ databases">
        <authorList>
            <person name="Sternberg P."/>
            <person name="Dillman A."/>
            <person name="Macchietto M."/>
        </authorList>
    </citation>
    <scope>NUCLEOTIDE SEQUENCE</scope>
    <source>
        <strain evidence="2">ALL</strain>
    </source>
</reference>
<evidence type="ECO:0000313" key="1">
    <source>
        <dbReference type="EMBL" id="TKR67806.1"/>
    </source>
</evidence>
<dbReference type="AlphaFoldDB" id="A0A4U5MF38"/>
<comment type="caution">
    <text evidence="2">The sequence shown here is derived from an EMBL/GenBank/DDBJ whole genome shotgun (WGS) entry which is preliminary data.</text>
</comment>
<dbReference type="Proteomes" id="UP000298663">
    <property type="component" value="Unassembled WGS sequence"/>
</dbReference>
<gene>
    <name evidence="1" type="ORF">L596_023899</name>
    <name evidence="2" type="ORF">L596_023910</name>
</gene>
<evidence type="ECO:0000313" key="3">
    <source>
        <dbReference type="Proteomes" id="UP000298663"/>
    </source>
</evidence>
<evidence type="ECO:0000313" key="2">
    <source>
        <dbReference type="EMBL" id="TKR67819.1"/>
    </source>
</evidence>
<name>A0A4U5MF38_STECR</name>
<accession>A0A4U5MF38</accession>